<dbReference type="PIRSF" id="PIRSF005763">
    <property type="entry name" value="Txn_reg_ModE"/>
    <property type="match status" value="1"/>
</dbReference>
<feature type="domain" description="Mop" evidence="6">
    <location>
        <begin position="126"/>
        <end position="192"/>
    </location>
</feature>
<proteinExistence type="inferred from homology"/>
<comment type="similarity">
    <text evidence="1 5">Belongs to the ModE family.</text>
</comment>
<feature type="domain" description="Mop" evidence="6">
    <location>
        <begin position="196"/>
        <end position="262"/>
    </location>
</feature>
<dbReference type="PANTHER" id="PTHR30432">
    <property type="entry name" value="TRANSCRIPTIONAL REGULATOR MODE"/>
    <property type="match status" value="1"/>
</dbReference>
<dbReference type="Gene3D" id="1.10.10.10">
    <property type="entry name" value="Winged helix-like DNA-binding domain superfamily/Winged helix DNA-binding domain"/>
    <property type="match status" value="1"/>
</dbReference>
<gene>
    <name evidence="7" type="ORF">OK345_08475</name>
</gene>
<dbReference type="NCBIfam" id="TIGR00638">
    <property type="entry name" value="Mop"/>
    <property type="match status" value="2"/>
</dbReference>
<name>A0ABT3JVP2_9XANT</name>
<dbReference type="InterPro" id="IPR036388">
    <property type="entry name" value="WH-like_DNA-bd_sf"/>
</dbReference>
<evidence type="ECO:0000256" key="5">
    <source>
        <dbReference type="PIRNR" id="PIRNR005763"/>
    </source>
</evidence>
<dbReference type="InterPro" id="IPR051815">
    <property type="entry name" value="Molybdate_resp_trans_reg"/>
</dbReference>
<dbReference type="InterPro" id="IPR004606">
    <property type="entry name" value="Mop_domain"/>
</dbReference>
<keyword evidence="8" id="KW-1185">Reference proteome</keyword>
<dbReference type="InterPro" id="IPR000847">
    <property type="entry name" value="LysR_HTH_N"/>
</dbReference>
<dbReference type="EMBL" id="JAPCHY010000005">
    <property type="protein sequence ID" value="MCW4472537.1"/>
    <property type="molecule type" value="Genomic_DNA"/>
</dbReference>
<dbReference type="Pfam" id="PF03459">
    <property type="entry name" value="TOBE"/>
    <property type="match status" value="2"/>
</dbReference>
<reference evidence="7 8" key="1">
    <citation type="submission" date="2022-10" db="EMBL/GenBank/DDBJ databases">
        <title>Xanthomonas sp. H13-6.</title>
        <authorList>
            <person name="Liu X."/>
            <person name="Deng Z."/>
            <person name="Jiang Y."/>
            <person name="Yu T."/>
            <person name="Ai J."/>
        </authorList>
    </citation>
    <scope>NUCLEOTIDE SEQUENCE [LARGE SCALE GENOMIC DNA]</scope>
    <source>
        <strain evidence="7 8">H13-6</strain>
    </source>
</reference>
<dbReference type="PANTHER" id="PTHR30432:SF1">
    <property type="entry name" value="DNA-BINDING TRANSCRIPTIONAL DUAL REGULATOR MODE"/>
    <property type="match status" value="1"/>
</dbReference>
<dbReference type="Proteomes" id="UP001209922">
    <property type="component" value="Unassembled WGS sequence"/>
</dbReference>
<dbReference type="SUPFAM" id="SSF46785">
    <property type="entry name" value="Winged helix' DNA-binding domain"/>
    <property type="match status" value="1"/>
</dbReference>
<dbReference type="InterPro" id="IPR005116">
    <property type="entry name" value="Transp-assoc_OB_typ1"/>
</dbReference>
<sequence length="264" mass="26989">MPDTTLQNLQPLIDLRGNGTSLTPARARLLEALAQHGSISAAARAVGMSYKGAWDAITALNSLVGSPLVVAETGGVGGGGAHLTRTGQRVLAFHRALGALQQRVLSGAGDLDLDQLLKRMDNLMLRTSARNQYEGTVSALQRGAVNSEVTLALPGGDQVVAVITNHSVDELGLAVGGSAVALIKASFVLLAADGVRSSARNALPGVVVACRKGAVNAEVELELRAGLRLVATITNESVDALGVKEGARLTALVKASQVILAVAA</sequence>
<evidence type="ECO:0000256" key="4">
    <source>
        <dbReference type="ARBA" id="ARBA00022737"/>
    </source>
</evidence>
<dbReference type="PROSITE" id="PS51866">
    <property type="entry name" value="MOP"/>
    <property type="match status" value="2"/>
</dbReference>
<comment type="caution">
    <text evidence="7">The sequence shown here is derived from an EMBL/GenBank/DDBJ whole genome shotgun (WGS) entry which is preliminary data.</text>
</comment>
<evidence type="ECO:0000256" key="1">
    <source>
        <dbReference type="ARBA" id="ARBA00008110"/>
    </source>
</evidence>
<evidence type="ECO:0000313" key="7">
    <source>
        <dbReference type="EMBL" id="MCW4472537.1"/>
    </source>
</evidence>
<dbReference type="InterPro" id="IPR016462">
    <property type="entry name" value="ModE"/>
</dbReference>
<evidence type="ECO:0000259" key="6">
    <source>
        <dbReference type="PROSITE" id="PS51866"/>
    </source>
</evidence>
<dbReference type="SUPFAM" id="SSF50331">
    <property type="entry name" value="MOP-like"/>
    <property type="match status" value="2"/>
</dbReference>
<keyword evidence="4" id="KW-0677">Repeat</keyword>
<dbReference type="Pfam" id="PF00126">
    <property type="entry name" value="HTH_1"/>
    <property type="match status" value="1"/>
</dbReference>
<keyword evidence="3 5" id="KW-0500">Molybdenum</keyword>
<accession>A0ABT3JVP2</accession>
<evidence type="ECO:0000256" key="2">
    <source>
        <dbReference type="ARBA" id="ARBA00022448"/>
    </source>
</evidence>
<dbReference type="InterPro" id="IPR036390">
    <property type="entry name" value="WH_DNA-bd_sf"/>
</dbReference>
<protein>
    <submittedName>
        <fullName evidence="7">TOBE domain-containing protein</fullName>
    </submittedName>
</protein>
<keyword evidence="2 5" id="KW-0813">Transport</keyword>
<dbReference type="InterPro" id="IPR008995">
    <property type="entry name" value="Mo/tungstate-bd_C_term_dom"/>
</dbReference>
<dbReference type="RefSeq" id="WP_265127494.1">
    <property type="nucleotide sequence ID" value="NZ_JAPCHY010000005.1"/>
</dbReference>
<evidence type="ECO:0000313" key="8">
    <source>
        <dbReference type="Proteomes" id="UP001209922"/>
    </source>
</evidence>
<organism evidence="7 8">
    <name type="scientific">Xanthomonas chitinilytica</name>
    <dbReference type="NCBI Taxonomy" id="2989819"/>
    <lineage>
        <taxon>Bacteria</taxon>
        <taxon>Pseudomonadati</taxon>
        <taxon>Pseudomonadota</taxon>
        <taxon>Gammaproteobacteria</taxon>
        <taxon>Lysobacterales</taxon>
        <taxon>Lysobacteraceae</taxon>
        <taxon>Xanthomonas</taxon>
    </lineage>
</organism>
<dbReference type="Gene3D" id="2.40.50.100">
    <property type="match status" value="2"/>
</dbReference>
<evidence type="ECO:0000256" key="3">
    <source>
        <dbReference type="ARBA" id="ARBA00022505"/>
    </source>
</evidence>